<dbReference type="AlphaFoldDB" id="A0A8J3A3X7"/>
<proteinExistence type="predicted"/>
<evidence type="ECO:0000313" key="3">
    <source>
        <dbReference type="Proteomes" id="UP000656813"/>
    </source>
</evidence>
<evidence type="ECO:0000313" key="2">
    <source>
        <dbReference type="EMBL" id="GGH89122.1"/>
    </source>
</evidence>
<dbReference type="RefSeq" id="WP_188499452.1">
    <property type="nucleotide sequence ID" value="NZ_BMFV01000069.1"/>
</dbReference>
<organism evidence="2 3">
    <name type="scientific">Pullulanibacillus pueri</name>
    <dbReference type="NCBI Taxonomy" id="1437324"/>
    <lineage>
        <taxon>Bacteria</taxon>
        <taxon>Bacillati</taxon>
        <taxon>Bacillota</taxon>
        <taxon>Bacilli</taxon>
        <taxon>Bacillales</taxon>
        <taxon>Sporolactobacillaceae</taxon>
        <taxon>Pullulanibacillus</taxon>
    </lineage>
</organism>
<keyword evidence="1" id="KW-0732">Signal</keyword>
<reference evidence="2" key="2">
    <citation type="submission" date="2020-09" db="EMBL/GenBank/DDBJ databases">
        <authorList>
            <person name="Sun Q."/>
            <person name="Zhou Y."/>
        </authorList>
    </citation>
    <scope>NUCLEOTIDE SEQUENCE</scope>
    <source>
        <strain evidence="2">CGMCC 1.12777</strain>
    </source>
</reference>
<feature type="signal peptide" evidence="1">
    <location>
        <begin position="1"/>
        <end position="24"/>
    </location>
</feature>
<keyword evidence="3" id="KW-1185">Reference proteome</keyword>
<evidence type="ECO:0000256" key="1">
    <source>
        <dbReference type="SAM" id="SignalP"/>
    </source>
</evidence>
<gene>
    <name evidence="2" type="ORF">GCM10007096_43000</name>
</gene>
<reference evidence="2" key="1">
    <citation type="journal article" date="2014" name="Int. J. Syst. Evol. Microbiol.">
        <title>Complete genome sequence of Corynebacterium casei LMG S-19264T (=DSM 44701T), isolated from a smear-ripened cheese.</title>
        <authorList>
            <consortium name="US DOE Joint Genome Institute (JGI-PGF)"/>
            <person name="Walter F."/>
            <person name="Albersmeier A."/>
            <person name="Kalinowski J."/>
            <person name="Ruckert C."/>
        </authorList>
    </citation>
    <scope>NUCLEOTIDE SEQUENCE</scope>
    <source>
        <strain evidence="2">CGMCC 1.12777</strain>
    </source>
</reference>
<sequence length="198" mass="21682">MKKCIIMITTIVLSLTILTPMASAKEVTKNSDNMTEQEIIDEMASQLEFLYTQAAETDENGNIIAIDINKLQDKYGDDGSLEELKEAIETQQTEQQEVQQGKYQVKSINSFGKCLVGSLGSAVGVDIIKRAYTKPVKTALKSHHWKKASSILFTNLKKVLGKKASKLLIKKIAHVALPGGLPAKFAFIVAVCGVKEIV</sequence>
<feature type="chain" id="PRO_5035278258" evidence="1">
    <location>
        <begin position="25"/>
        <end position="198"/>
    </location>
</feature>
<accession>A0A8J3A3X7</accession>
<dbReference type="Proteomes" id="UP000656813">
    <property type="component" value="Unassembled WGS sequence"/>
</dbReference>
<dbReference type="EMBL" id="BMFV01000069">
    <property type="protein sequence ID" value="GGH89122.1"/>
    <property type="molecule type" value="Genomic_DNA"/>
</dbReference>
<name>A0A8J3A3X7_9BACL</name>
<protein>
    <submittedName>
        <fullName evidence="2">Uncharacterized protein</fullName>
    </submittedName>
</protein>
<comment type="caution">
    <text evidence="2">The sequence shown here is derived from an EMBL/GenBank/DDBJ whole genome shotgun (WGS) entry which is preliminary data.</text>
</comment>